<evidence type="ECO:0008006" key="3">
    <source>
        <dbReference type="Google" id="ProtNLM"/>
    </source>
</evidence>
<reference evidence="1" key="1">
    <citation type="submission" date="2020-05" db="UniProtKB">
        <authorList>
            <consortium name="EnsemblMetazoa"/>
        </authorList>
    </citation>
    <scope>IDENTIFICATION</scope>
    <source>
        <strain evidence="1">TTRI</strain>
    </source>
</reference>
<proteinExistence type="predicted"/>
<accession>A0A1A9VHS7</accession>
<keyword evidence="2" id="KW-1185">Reference proteome</keyword>
<dbReference type="Proteomes" id="UP000078200">
    <property type="component" value="Unassembled WGS sequence"/>
</dbReference>
<evidence type="ECO:0000313" key="1">
    <source>
        <dbReference type="EnsemblMetazoa" id="GAUT037914-PA"/>
    </source>
</evidence>
<dbReference type="VEuPathDB" id="VectorBase:GAUT037914"/>
<evidence type="ECO:0000313" key="2">
    <source>
        <dbReference type="Proteomes" id="UP000078200"/>
    </source>
</evidence>
<sequence>MVIGMLQECCRRRQCVQRAISLLLAESTLWLLVSKAPSEKGSKYASCKNLIGFHGAVGCEMCVTWQHAACIGLSSDDVHRSEAVIALKSELKPNTKIMNVRVESYEQRVGQIKDYLESRLVAMNVEINVLCRMINRSNFIIRGLFEGLKDMPGTVIKIAERYSVTIPLHDISFVGYMKNNKTIMVKLNLIGMWDVLIGKYFKKIKIRPTYASNCVDDPKFEGEIPQRRIYLYDHLCTVSGELNKTCANLRKNGKITRFRIVNTIKPYAVLVVCDGSTTKLDLQGCEEILGTTSMTNAG</sequence>
<dbReference type="AlphaFoldDB" id="A0A1A9VHS7"/>
<organism evidence="1 2">
    <name type="scientific">Glossina austeni</name>
    <name type="common">Savannah tsetse fly</name>
    <dbReference type="NCBI Taxonomy" id="7395"/>
    <lineage>
        <taxon>Eukaryota</taxon>
        <taxon>Metazoa</taxon>
        <taxon>Ecdysozoa</taxon>
        <taxon>Arthropoda</taxon>
        <taxon>Hexapoda</taxon>
        <taxon>Insecta</taxon>
        <taxon>Pterygota</taxon>
        <taxon>Neoptera</taxon>
        <taxon>Endopterygota</taxon>
        <taxon>Diptera</taxon>
        <taxon>Brachycera</taxon>
        <taxon>Muscomorpha</taxon>
        <taxon>Hippoboscoidea</taxon>
        <taxon>Glossinidae</taxon>
        <taxon>Glossina</taxon>
    </lineage>
</organism>
<dbReference type="SUPFAM" id="SSF57903">
    <property type="entry name" value="FYVE/PHD zinc finger"/>
    <property type="match status" value="1"/>
</dbReference>
<name>A0A1A9VHS7_GLOAU</name>
<dbReference type="InterPro" id="IPR011011">
    <property type="entry name" value="Znf_FYVE_PHD"/>
</dbReference>
<protein>
    <recommendedName>
        <fullName evidence="3">Zinc finger PHD-type domain-containing protein</fullName>
    </recommendedName>
</protein>
<dbReference type="EnsemblMetazoa" id="GAUT037914-RA">
    <property type="protein sequence ID" value="GAUT037914-PA"/>
    <property type="gene ID" value="GAUT037914"/>
</dbReference>